<evidence type="ECO:0000313" key="3">
    <source>
        <dbReference type="Proteomes" id="UP000683925"/>
    </source>
</evidence>
<accession>A0A8S1W5D1</accession>
<name>A0A8S1W5D1_PAROT</name>
<organism evidence="2 3">
    <name type="scientific">Paramecium octaurelia</name>
    <dbReference type="NCBI Taxonomy" id="43137"/>
    <lineage>
        <taxon>Eukaryota</taxon>
        <taxon>Sar</taxon>
        <taxon>Alveolata</taxon>
        <taxon>Ciliophora</taxon>
        <taxon>Intramacronucleata</taxon>
        <taxon>Oligohymenophorea</taxon>
        <taxon>Peniculida</taxon>
        <taxon>Parameciidae</taxon>
        <taxon>Paramecium</taxon>
    </lineage>
</organism>
<reference evidence="2" key="1">
    <citation type="submission" date="2021-01" db="EMBL/GenBank/DDBJ databases">
        <authorList>
            <consortium name="Genoscope - CEA"/>
            <person name="William W."/>
        </authorList>
    </citation>
    <scope>NUCLEOTIDE SEQUENCE</scope>
</reference>
<feature type="region of interest" description="Disordered" evidence="1">
    <location>
        <begin position="30"/>
        <end position="74"/>
    </location>
</feature>
<evidence type="ECO:0000313" key="2">
    <source>
        <dbReference type="EMBL" id="CAD8185458.1"/>
    </source>
</evidence>
<proteinExistence type="predicted"/>
<dbReference type="AlphaFoldDB" id="A0A8S1W5D1"/>
<protein>
    <submittedName>
        <fullName evidence="2">Uncharacterized protein</fullName>
    </submittedName>
</protein>
<keyword evidence="3" id="KW-1185">Reference proteome</keyword>
<dbReference type="OrthoDB" id="10426547at2759"/>
<dbReference type="Proteomes" id="UP000683925">
    <property type="component" value="Unassembled WGS sequence"/>
</dbReference>
<feature type="compositionally biased region" description="Basic and acidic residues" evidence="1">
    <location>
        <begin position="46"/>
        <end position="58"/>
    </location>
</feature>
<comment type="caution">
    <text evidence="2">The sequence shown here is derived from an EMBL/GenBank/DDBJ whole genome shotgun (WGS) entry which is preliminary data.</text>
</comment>
<sequence>MDFKEVNGNQYHRKNHFDVDVRERARKQLEQEKVEQTKNNLRSKIKSLEDVHRRDRSGNKNMNNFQGNGKKFNNWGNERAINRVLKRKERQQINDQI</sequence>
<dbReference type="EMBL" id="CAJJDP010000084">
    <property type="protein sequence ID" value="CAD8185458.1"/>
    <property type="molecule type" value="Genomic_DNA"/>
</dbReference>
<feature type="compositionally biased region" description="Low complexity" evidence="1">
    <location>
        <begin position="59"/>
        <end position="74"/>
    </location>
</feature>
<dbReference type="OMA" id="KFNNWGN"/>
<evidence type="ECO:0000256" key="1">
    <source>
        <dbReference type="SAM" id="MobiDB-lite"/>
    </source>
</evidence>
<gene>
    <name evidence="2" type="ORF">POCTA_138.1.T0850184</name>
</gene>